<keyword evidence="3 6" id="KW-1133">Transmembrane helix</keyword>
<feature type="transmembrane region" description="Helical" evidence="6">
    <location>
        <begin position="42"/>
        <end position="62"/>
    </location>
</feature>
<dbReference type="Gene3D" id="1.20.1540.10">
    <property type="entry name" value="Rhomboid-like"/>
    <property type="match status" value="1"/>
</dbReference>
<feature type="transmembrane region" description="Helical" evidence="6">
    <location>
        <begin position="278"/>
        <end position="299"/>
    </location>
</feature>
<feature type="transmembrane region" description="Helical" evidence="6">
    <location>
        <begin position="118"/>
        <end position="139"/>
    </location>
</feature>
<name>A0A1H3DDC8_9EURY</name>
<evidence type="ECO:0008006" key="9">
    <source>
        <dbReference type="Google" id="ProtNLM"/>
    </source>
</evidence>
<sequence>MSRYQNRDTDSSTQPVDDKTPKDVSSTDTDPVVKQRLRPYDIAFIAAVPLVLIGVFLLPEVVRRSFTLSYLEPTVVTAYTAHFVHLDLSHLLTNLVVFLLVVPFVAVVSVRNDRRQEFYLVAFTILAVFPFVFSALNVLFPRPRIGLGFSGINLAFVGYLPHVIVTRFELERPDSPEVGNDLLPVAFFAGAATVVLRLAPGVIPAVPAQRVEFVAAGLLSGTASVVLLSVAFARVREYERRLADAVSPLVGFGGLLFVLLVVIGFPQPSPSGGSILNVFLHFLGYSFGYLVPYTAFRVVGIDA</sequence>
<comment type="subcellular location">
    <subcellularLocation>
        <location evidence="1">Membrane</location>
        <topology evidence="1">Multi-pass membrane protein</topology>
    </subcellularLocation>
</comment>
<evidence type="ECO:0000256" key="2">
    <source>
        <dbReference type="ARBA" id="ARBA00022692"/>
    </source>
</evidence>
<protein>
    <recommendedName>
        <fullName evidence="9">Membrane associated serine protease, rhomboid family</fullName>
    </recommendedName>
</protein>
<proteinExistence type="predicted"/>
<evidence type="ECO:0000256" key="6">
    <source>
        <dbReference type="SAM" id="Phobius"/>
    </source>
</evidence>
<dbReference type="AlphaFoldDB" id="A0A1H3DDC8"/>
<dbReference type="Proteomes" id="UP000199170">
    <property type="component" value="Unassembled WGS sequence"/>
</dbReference>
<dbReference type="InterPro" id="IPR035952">
    <property type="entry name" value="Rhomboid-like_sf"/>
</dbReference>
<feature type="compositionally biased region" description="Basic and acidic residues" evidence="5">
    <location>
        <begin position="1"/>
        <end position="22"/>
    </location>
</feature>
<evidence type="ECO:0000256" key="3">
    <source>
        <dbReference type="ARBA" id="ARBA00022989"/>
    </source>
</evidence>
<reference evidence="8" key="1">
    <citation type="submission" date="2016-10" db="EMBL/GenBank/DDBJ databases">
        <authorList>
            <person name="Varghese N."/>
            <person name="Submissions S."/>
        </authorList>
    </citation>
    <scope>NUCLEOTIDE SEQUENCE [LARGE SCALE GENOMIC DNA]</scope>
    <source>
        <strain evidence="8">CGMCC 1.10118</strain>
    </source>
</reference>
<keyword evidence="8" id="KW-1185">Reference proteome</keyword>
<feature type="transmembrane region" description="Helical" evidence="6">
    <location>
        <begin position="185"/>
        <end position="207"/>
    </location>
</feature>
<feature type="transmembrane region" description="Helical" evidence="6">
    <location>
        <begin position="245"/>
        <end position="266"/>
    </location>
</feature>
<organism evidence="7 8">
    <name type="scientific">Halobellus clavatus</name>
    <dbReference type="NCBI Taxonomy" id="660517"/>
    <lineage>
        <taxon>Archaea</taxon>
        <taxon>Methanobacteriati</taxon>
        <taxon>Methanobacteriota</taxon>
        <taxon>Stenosarchaea group</taxon>
        <taxon>Halobacteria</taxon>
        <taxon>Halobacteriales</taxon>
        <taxon>Haloferacaceae</taxon>
        <taxon>Halobellus</taxon>
    </lineage>
</organism>
<dbReference type="SUPFAM" id="SSF144091">
    <property type="entry name" value="Rhomboid-like"/>
    <property type="match status" value="1"/>
</dbReference>
<gene>
    <name evidence="7" type="ORF">SAMN04487946_101506</name>
</gene>
<evidence type="ECO:0000256" key="4">
    <source>
        <dbReference type="ARBA" id="ARBA00023136"/>
    </source>
</evidence>
<evidence type="ECO:0000313" key="7">
    <source>
        <dbReference type="EMBL" id="SDX64425.1"/>
    </source>
</evidence>
<dbReference type="EMBL" id="FNPB01000001">
    <property type="protein sequence ID" value="SDX64425.1"/>
    <property type="molecule type" value="Genomic_DNA"/>
</dbReference>
<feature type="transmembrane region" description="Helical" evidence="6">
    <location>
        <begin position="145"/>
        <end position="165"/>
    </location>
</feature>
<evidence type="ECO:0000313" key="8">
    <source>
        <dbReference type="Proteomes" id="UP000199170"/>
    </source>
</evidence>
<evidence type="ECO:0000256" key="1">
    <source>
        <dbReference type="ARBA" id="ARBA00004141"/>
    </source>
</evidence>
<evidence type="ECO:0000256" key="5">
    <source>
        <dbReference type="SAM" id="MobiDB-lite"/>
    </source>
</evidence>
<keyword evidence="4 6" id="KW-0472">Membrane</keyword>
<feature type="transmembrane region" description="Helical" evidence="6">
    <location>
        <begin position="213"/>
        <end position="233"/>
    </location>
</feature>
<dbReference type="RefSeq" id="WP_089764774.1">
    <property type="nucleotide sequence ID" value="NZ_FNPB01000001.1"/>
</dbReference>
<accession>A0A1H3DDC8</accession>
<keyword evidence="2 6" id="KW-0812">Transmembrane</keyword>
<dbReference type="STRING" id="660517.SAMN04487946_101506"/>
<feature type="region of interest" description="Disordered" evidence="5">
    <location>
        <begin position="1"/>
        <end position="29"/>
    </location>
</feature>
<feature type="transmembrane region" description="Helical" evidence="6">
    <location>
        <begin position="91"/>
        <end position="111"/>
    </location>
</feature>
<dbReference type="OrthoDB" id="313547at2157"/>
<dbReference type="GO" id="GO:0016020">
    <property type="term" value="C:membrane"/>
    <property type="evidence" value="ECO:0007669"/>
    <property type="project" value="UniProtKB-SubCell"/>
</dbReference>